<dbReference type="Proteomes" id="UP000023772">
    <property type="component" value="Chromosome"/>
</dbReference>
<dbReference type="RefSeq" id="WP_038556682.1">
    <property type="nucleotide sequence ID" value="NZ_FOHT01000025.1"/>
</dbReference>
<proteinExistence type="predicted"/>
<dbReference type="STRING" id="1168034.FH5T_06095"/>
<evidence type="ECO:0000313" key="4">
    <source>
        <dbReference type="Proteomes" id="UP000023772"/>
    </source>
</evidence>
<reference evidence="2 4" key="1">
    <citation type="submission" date="2014-03" db="EMBL/GenBank/DDBJ databases">
        <title>Complete genome sequence of a deeply braunched marine Bacteroidia bacterium Draconibacterium orientale type strain FH5T.</title>
        <authorList>
            <person name="Li X."/>
            <person name="Wang X."/>
            <person name="Xie Z."/>
            <person name="Du Z."/>
            <person name="Chen G."/>
        </authorList>
    </citation>
    <scope>NUCLEOTIDE SEQUENCE [LARGE SCALE GENOMIC DNA]</scope>
    <source>
        <strain evidence="2 4">FH5</strain>
    </source>
</reference>
<evidence type="ECO:0000313" key="5">
    <source>
        <dbReference type="Proteomes" id="UP000181981"/>
    </source>
</evidence>
<dbReference type="Proteomes" id="UP000181981">
    <property type="component" value="Unassembled WGS sequence"/>
</dbReference>
<feature type="chain" id="PRO_5010515322" description="Outer membrane protein beta-barrel domain-containing protein" evidence="1">
    <location>
        <begin position="22"/>
        <end position="428"/>
    </location>
</feature>
<name>X5E4X0_9BACT</name>
<evidence type="ECO:0000256" key="1">
    <source>
        <dbReference type="SAM" id="SignalP"/>
    </source>
</evidence>
<feature type="signal peptide" evidence="1">
    <location>
        <begin position="1"/>
        <end position="21"/>
    </location>
</feature>
<keyword evidence="4" id="KW-1185">Reference proteome</keyword>
<evidence type="ECO:0000313" key="3">
    <source>
        <dbReference type="EMBL" id="SET84073.1"/>
    </source>
</evidence>
<evidence type="ECO:0008006" key="6">
    <source>
        <dbReference type="Google" id="ProtNLM"/>
    </source>
</evidence>
<gene>
    <name evidence="2" type="ORF">FH5T_06095</name>
    <name evidence="3" type="ORF">SAMN05444285_12531</name>
</gene>
<protein>
    <recommendedName>
        <fullName evidence="6">Outer membrane protein beta-barrel domain-containing protein</fullName>
    </recommendedName>
</protein>
<reference evidence="3 5" key="2">
    <citation type="submission" date="2016-10" db="EMBL/GenBank/DDBJ databases">
        <authorList>
            <person name="de Groot N.N."/>
        </authorList>
    </citation>
    <scope>NUCLEOTIDE SEQUENCE [LARGE SCALE GENOMIC DNA]</scope>
    <source>
        <strain evidence="3 5">DSM 25947</strain>
    </source>
</reference>
<organism evidence="3 5">
    <name type="scientific">Draconibacterium orientale</name>
    <dbReference type="NCBI Taxonomy" id="1168034"/>
    <lineage>
        <taxon>Bacteria</taxon>
        <taxon>Pseudomonadati</taxon>
        <taxon>Bacteroidota</taxon>
        <taxon>Bacteroidia</taxon>
        <taxon>Marinilabiliales</taxon>
        <taxon>Prolixibacteraceae</taxon>
        <taxon>Draconibacterium</taxon>
    </lineage>
</organism>
<sequence>MLRFLTIFTLLFCFAFINVRAAEKPEKDVRIKSRGSLSYNKREAKIKVYIEGVRLDMDYMRRNMRFADFVNDPAVADVHIIINNRVSGSGGMVYSLMYNNLTFENFSDFTITCTTLADDTNEEERQKLKDALSLGLMPFVNQTKASDQLSFRYRGDVEPGQVEIVEDPWRNWTFRADVSGRVNLEESKKNYNYSFYGRADKVTEDIRIRNNARRSVNTQKYTTEGEEYRSDNTSTYASSSTVKSLSSRWSTGLFGSFYNSNYRNTKYSVSVKPAVEYNIFPWDVSDRKVFTIAYYIGPEWMKYYEESIYDKMEESLWEQSLRLDLQIVQTWGEVKAGLNATNYMHDWTKNRITFDTDLSVRIIRGLSVRMGFTVENVHDQIYLPKGEISLEDVLLNKVQLPSSFEVGANVGIRVQFGSIYNNIVNNRM</sequence>
<dbReference type="HOGENOM" id="CLU_600832_0_0_10"/>
<dbReference type="KEGG" id="dori:FH5T_06095"/>
<dbReference type="EMBL" id="FOHT01000025">
    <property type="protein sequence ID" value="SET84073.1"/>
    <property type="molecule type" value="Genomic_DNA"/>
</dbReference>
<dbReference type="eggNOG" id="ENOG502Z8UZ">
    <property type="taxonomic scope" value="Bacteria"/>
</dbReference>
<dbReference type="OrthoDB" id="1489343at2"/>
<dbReference type="EMBL" id="CP007451">
    <property type="protein sequence ID" value="AHW61666.1"/>
    <property type="molecule type" value="Genomic_DNA"/>
</dbReference>
<dbReference type="AlphaFoldDB" id="X5E4X0"/>
<accession>X5E4X0</accession>
<evidence type="ECO:0000313" key="2">
    <source>
        <dbReference type="EMBL" id="AHW61666.1"/>
    </source>
</evidence>
<keyword evidence="1" id="KW-0732">Signal</keyword>